<proteinExistence type="predicted"/>
<keyword evidence="4" id="KW-1185">Reference proteome</keyword>
<dbReference type="Gene3D" id="2.60.120.260">
    <property type="entry name" value="Galactose-binding domain-like"/>
    <property type="match status" value="2"/>
</dbReference>
<evidence type="ECO:0000313" key="4">
    <source>
        <dbReference type="Proteomes" id="UP000521872"/>
    </source>
</evidence>
<dbReference type="EMBL" id="JAACJL010000030">
    <property type="protein sequence ID" value="KAF4617291.1"/>
    <property type="molecule type" value="Genomic_DNA"/>
</dbReference>
<keyword evidence="2" id="KW-1133">Transmembrane helix</keyword>
<feature type="transmembrane region" description="Helical" evidence="2">
    <location>
        <begin position="311"/>
        <end position="335"/>
    </location>
</feature>
<dbReference type="AlphaFoldDB" id="A0A8H4VNN1"/>
<protein>
    <recommendedName>
        <fullName evidence="5">Transmembrane protein</fullName>
    </recommendedName>
</protein>
<keyword evidence="2" id="KW-0472">Membrane</keyword>
<evidence type="ECO:0000256" key="2">
    <source>
        <dbReference type="SAM" id="Phobius"/>
    </source>
</evidence>
<evidence type="ECO:0000313" key="3">
    <source>
        <dbReference type="EMBL" id="KAF4617291.1"/>
    </source>
</evidence>
<reference evidence="3 4" key="1">
    <citation type="submission" date="2019-12" db="EMBL/GenBank/DDBJ databases">
        <authorList>
            <person name="Floudas D."/>
            <person name="Bentzer J."/>
            <person name="Ahren D."/>
            <person name="Johansson T."/>
            <person name="Persson P."/>
            <person name="Tunlid A."/>
        </authorList>
    </citation>
    <scope>NUCLEOTIDE SEQUENCE [LARGE SCALE GENOMIC DNA]</scope>
    <source>
        <strain evidence="3 4">CBS 102.39</strain>
    </source>
</reference>
<feature type="region of interest" description="Disordered" evidence="1">
    <location>
        <begin position="395"/>
        <end position="415"/>
    </location>
</feature>
<accession>A0A8H4VNN1</accession>
<feature type="region of interest" description="Disordered" evidence="1">
    <location>
        <begin position="282"/>
        <end position="302"/>
    </location>
</feature>
<dbReference type="Proteomes" id="UP000521872">
    <property type="component" value="Unassembled WGS sequence"/>
</dbReference>
<gene>
    <name evidence="3" type="ORF">D9613_005643</name>
</gene>
<comment type="caution">
    <text evidence="3">The sequence shown here is derived from an EMBL/GenBank/DDBJ whole genome shotgun (WGS) entry which is preliminary data.</text>
</comment>
<organism evidence="3 4">
    <name type="scientific">Agrocybe pediades</name>
    <dbReference type="NCBI Taxonomy" id="84607"/>
    <lineage>
        <taxon>Eukaryota</taxon>
        <taxon>Fungi</taxon>
        <taxon>Dikarya</taxon>
        <taxon>Basidiomycota</taxon>
        <taxon>Agaricomycotina</taxon>
        <taxon>Agaricomycetes</taxon>
        <taxon>Agaricomycetidae</taxon>
        <taxon>Agaricales</taxon>
        <taxon>Agaricineae</taxon>
        <taxon>Strophariaceae</taxon>
        <taxon>Agrocybe</taxon>
    </lineage>
</organism>
<feature type="compositionally biased region" description="Low complexity" evidence="1">
    <location>
        <begin position="283"/>
        <end position="302"/>
    </location>
</feature>
<name>A0A8H4VNN1_9AGAR</name>
<evidence type="ECO:0008006" key="5">
    <source>
        <dbReference type="Google" id="ProtNLM"/>
    </source>
</evidence>
<feature type="compositionally biased region" description="Low complexity" evidence="1">
    <location>
        <begin position="403"/>
        <end position="415"/>
    </location>
</feature>
<keyword evidence="2" id="KW-0812">Transmembrane</keyword>
<sequence>MSQSVRQVVVDDDDPGIVYVGPWFLDATGSQNAVGNFGPPYHETLRGTNSSASLSYSFTGTSVLVFGTNNLRNDSGILDPQWNCFVDGIEIGASSPFQFPENNWLFCSHDQLTDGPHVLSVNATVAKQQTFWIDKIHYVPSTEVSLDNQVILVDRNDPALQFDDAWTILDVDTKITTQTNSILTFEFVGVSLSWYGMIPANYPKTASKGSYSIDGGPSNMFQLQGLPPDGITNGYYQEFFQTPEYPAGTHKIVVTYLGDSQSTPLTLDYLLVQNGTLDTAPMTTSSLSSSSSSSASSSASTTHTAKRNANIGIIIGGVIGGIFLLAVIIILCLWYRRIVRLENEVEAANITARPFPYAPTSISGQSIFVTGMPQVAEGVQNTYYHPQAMQRALSMAERKSRSTARSAASASTSRT</sequence>
<evidence type="ECO:0000256" key="1">
    <source>
        <dbReference type="SAM" id="MobiDB-lite"/>
    </source>
</evidence>